<sequence>MTESIARAIRAHRAQRGLTLAAAAKASGVSSAHLSRIENGERSPSIAVLLQLARAYGVPLGVLIGEEQDAADDEVSVRRASPPAPGPVTEIGYELLGSNAPRTLLQPIRVLLPAGSATRRRSHEGEEWVLVEHGRLDLEAGTATHTLRPGDSAHFSAELEHRLANRGTEPASLLLVSSVAHPAHHAPAPDAPR</sequence>
<dbReference type="Gene3D" id="1.10.260.40">
    <property type="entry name" value="lambda repressor-like DNA-binding domains"/>
    <property type="match status" value="1"/>
</dbReference>
<dbReference type="SUPFAM" id="SSF47413">
    <property type="entry name" value="lambda repressor-like DNA-binding domains"/>
    <property type="match status" value="1"/>
</dbReference>
<organism evidence="3 4">
    <name type="scientific">Herbiconiux moechotypicola</name>
    <dbReference type="NCBI Taxonomy" id="637393"/>
    <lineage>
        <taxon>Bacteria</taxon>
        <taxon>Bacillati</taxon>
        <taxon>Actinomycetota</taxon>
        <taxon>Actinomycetes</taxon>
        <taxon>Micrococcales</taxon>
        <taxon>Microbacteriaceae</taxon>
        <taxon>Herbiconiux</taxon>
    </lineage>
</organism>
<dbReference type="PANTHER" id="PTHR46797:SF1">
    <property type="entry name" value="METHYLPHOSPHONATE SYNTHASE"/>
    <property type="match status" value="1"/>
</dbReference>
<dbReference type="Proteomes" id="UP001500929">
    <property type="component" value="Unassembled WGS sequence"/>
</dbReference>
<dbReference type="PROSITE" id="PS50943">
    <property type="entry name" value="HTH_CROC1"/>
    <property type="match status" value="1"/>
</dbReference>
<dbReference type="InterPro" id="IPR013096">
    <property type="entry name" value="Cupin_2"/>
</dbReference>
<dbReference type="InterPro" id="IPR014710">
    <property type="entry name" value="RmlC-like_jellyroll"/>
</dbReference>
<dbReference type="PANTHER" id="PTHR46797">
    <property type="entry name" value="HTH-TYPE TRANSCRIPTIONAL REGULATOR"/>
    <property type="match status" value="1"/>
</dbReference>
<evidence type="ECO:0000259" key="2">
    <source>
        <dbReference type="PROSITE" id="PS50943"/>
    </source>
</evidence>
<reference evidence="3 4" key="1">
    <citation type="journal article" date="2019" name="Int. J. Syst. Evol. Microbiol.">
        <title>The Global Catalogue of Microorganisms (GCM) 10K type strain sequencing project: providing services to taxonomists for standard genome sequencing and annotation.</title>
        <authorList>
            <consortium name="The Broad Institute Genomics Platform"/>
            <consortium name="The Broad Institute Genome Sequencing Center for Infectious Disease"/>
            <person name="Wu L."/>
            <person name="Ma J."/>
        </authorList>
    </citation>
    <scope>NUCLEOTIDE SEQUENCE [LARGE SCALE GENOMIC DNA]</scope>
    <source>
        <strain evidence="3 4">JCM 16117</strain>
    </source>
</reference>
<keyword evidence="4" id="KW-1185">Reference proteome</keyword>
<dbReference type="Pfam" id="PF07883">
    <property type="entry name" value="Cupin_2"/>
    <property type="match status" value="1"/>
</dbReference>
<keyword evidence="1" id="KW-0238">DNA-binding</keyword>
<dbReference type="Pfam" id="PF01381">
    <property type="entry name" value="HTH_3"/>
    <property type="match status" value="1"/>
</dbReference>
<name>A0ABN3D8X7_9MICO</name>
<dbReference type="CDD" id="cd00093">
    <property type="entry name" value="HTH_XRE"/>
    <property type="match status" value="1"/>
</dbReference>
<evidence type="ECO:0000313" key="4">
    <source>
        <dbReference type="Proteomes" id="UP001500929"/>
    </source>
</evidence>
<dbReference type="EMBL" id="BAAAQY010000001">
    <property type="protein sequence ID" value="GAA2224618.1"/>
    <property type="molecule type" value="Genomic_DNA"/>
</dbReference>
<dbReference type="SUPFAM" id="SSF51182">
    <property type="entry name" value="RmlC-like cupins"/>
    <property type="match status" value="1"/>
</dbReference>
<evidence type="ECO:0000313" key="3">
    <source>
        <dbReference type="EMBL" id="GAA2224618.1"/>
    </source>
</evidence>
<protein>
    <submittedName>
        <fullName evidence="3">XRE family transcriptional regulator</fullName>
    </submittedName>
</protein>
<accession>A0ABN3D8X7</accession>
<dbReference type="SMART" id="SM00530">
    <property type="entry name" value="HTH_XRE"/>
    <property type="match status" value="1"/>
</dbReference>
<dbReference type="InterPro" id="IPR010982">
    <property type="entry name" value="Lambda_DNA-bd_dom_sf"/>
</dbReference>
<dbReference type="Gene3D" id="2.60.120.10">
    <property type="entry name" value="Jelly Rolls"/>
    <property type="match status" value="1"/>
</dbReference>
<dbReference type="RefSeq" id="WP_259477556.1">
    <property type="nucleotide sequence ID" value="NZ_BAAAQY010000001.1"/>
</dbReference>
<dbReference type="CDD" id="cd02209">
    <property type="entry name" value="cupin_XRE_C"/>
    <property type="match status" value="1"/>
</dbReference>
<dbReference type="InterPro" id="IPR050807">
    <property type="entry name" value="TransReg_Diox_bact_type"/>
</dbReference>
<feature type="domain" description="HTH cro/C1-type" evidence="2">
    <location>
        <begin position="9"/>
        <end position="63"/>
    </location>
</feature>
<dbReference type="InterPro" id="IPR001387">
    <property type="entry name" value="Cro/C1-type_HTH"/>
</dbReference>
<proteinExistence type="predicted"/>
<dbReference type="InterPro" id="IPR011051">
    <property type="entry name" value="RmlC_Cupin_sf"/>
</dbReference>
<gene>
    <name evidence="3" type="ORF">GCM10009851_05110</name>
</gene>
<comment type="caution">
    <text evidence="3">The sequence shown here is derived from an EMBL/GenBank/DDBJ whole genome shotgun (WGS) entry which is preliminary data.</text>
</comment>
<evidence type="ECO:0000256" key="1">
    <source>
        <dbReference type="ARBA" id="ARBA00023125"/>
    </source>
</evidence>